<dbReference type="InterPro" id="IPR004839">
    <property type="entry name" value="Aminotransferase_I/II_large"/>
</dbReference>
<name>A0A3D8R6Q0_9HELO</name>
<dbReference type="InterPro" id="IPR015422">
    <property type="entry name" value="PyrdxlP-dep_Trfase_small"/>
</dbReference>
<keyword evidence="3" id="KW-1185">Reference proteome</keyword>
<reference evidence="2 3" key="1">
    <citation type="journal article" date="2018" name="IMA Fungus">
        <title>IMA Genome-F 9: Draft genome sequence of Annulohypoxylon stygium, Aspergillus mulundensis, Berkeleyomyces basicola (syn. Thielaviopsis basicola), Ceratocystis smalleyi, two Cercospora beticola strains, Coleophoma cylindrospora, Fusarium fracticaudum, Phialophora cf. hyalina, and Morchella septimelata.</title>
        <authorList>
            <person name="Wingfield B.D."/>
            <person name="Bills G.F."/>
            <person name="Dong Y."/>
            <person name="Huang W."/>
            <person name="Nel W.J."/>
            <person name="Swalarsk-Parry B.S."/>
            <person name="Vaghefi N."/>
            <person name="Wilken P.M."/>
            <person name="An Z."/>
            <person name="de Beer Z.W."/>
            <person name="De Vos L."/>
            <person name="Chen L."/>
            <person name="Duong T.A."/>
            <person name="Gao Y."/>
            <person name="Hammerbacher A."/>
            <person name="Kikkert J.R."/>
            <person name="Li Y."/>
            <person name="Li H."/>
            <person name="Li K."/>
            <person name="Li Q."/>
            <person name="Liu X."/>
            <person name="Ma X."/>
            <person name="Naidoo K."/>
            <person name="Pethybridge S.J."/>
            <person name="Sun J."/>
            <person name="Steenkamp E.T."/>
            <person name="van der Nest M.A."/>
            <person name="van Wyk S."/>
            <person name="Wingfield M.J."/>
            <person name="Xiong C."/>
            <person name="Yue Q."/>
            <person name="Zhang X."/>
        </authorList>
    </citation>
    <scope>NUCLEOTIDE SEQUENCE [LARGE SCALE GENOMIC DNA]</scope>
    <source>
        <strain evidence="2 3">BP6252</strain>
    </source>
</reference>
<dbReference type="EMBL" id="PDLM01000009">
    <property type="protein sequence ID" value="RDW69713.1"/>
    <property type="molecule type" value="Genomic_DNA"/>
</dbReference>
<dbReference type="Gene3D" id="3.40.640.10">
    <property type="entry name" value="Type I PLP-dependent aspartate aminotransferase-like (Major domain)"/>
    <property type="match status" value="1"/>
</dbReference>
<dbReference type="SUPFAM" id="SSF53383">
    <property type="entry name" value="PLP-dependent transferases"/>
    <property type="match status" value="1"/>
</dbReference>
<dbReference type="STRING" id="1849047.A0A3D8R6Q0"/>
<evidence type="ECO:0000313" key="2">
    <source>
        <dbReference type="EMBL" id="RDW69713.1"/>
    </source>
</evidence>
<evidence type="ECO:0000259" key="1">
    <source>
        <dbReference type="Pfam" id="PF00155"/>
    </source>
</evidence>
<accession>A0A3D8R6Q0</accession>
<dbReference type="PANTHER" id="PTHR42858">
    <property type="entry name" value="AMINOTRANSFERASE"/>
    <property type="match status" value="1"/>
</dbReference>
<dbReference type="InterPro" id="IPR015424">
    <property type="entry name" value="PyrdxlP-dep_Trfase"/>
</dbReference>
<dbReference type="GO" id="GO:0047536">
    <property type="term" value="F:2-aminoadipate transaminase activity"/>
    <property type="evidence" value="ECO:0007669"/>
    <property type="project" value="TreeGrafter"/>
</dbReference>
<dbReference type="InterPro" id="IPR015421">
    <property type="entry name" value="PyrdxlP-dep_Trfase_major"/>
</dbReference>
<dbReference type="OrthoDB" id="7042322at2759"/>
<gene>
    <name evidence="2" type="ORF">BP6252_08733</name>
</gene>
<dbReference type="GO" id="GO:0030170">
    <property type="term" value="F:pyridoxal phosphate binding"/>
    <property type="evidence" value="ECO:0007669"/>
    <property type="project" value="InterPro"/>
</dbReference>
<dbReference type="AlphaFoldDB" id="A0A3D8R6Q0"/>
<comment type="caution">
    <text evidence="2">The sequence shown here is derived from an EMBL/GenBank/DDBJ whole genome shotgun (WGS) entry which is preliminary data.</text>
</comment>
<proteinExistence type="predicted"/>
<dbReference type="PANTHER" id="PTHR42858:SF1">
    <property type="entry name" value="LD15494P"/>
    <property type="match status" value="1"/>
</dbReference>
<sequence length="174" mass="18820">MSNQRQKSINLLRGWPNTGLLPASQLACAAQTALTTPSIYTPGLQYGPDPGYQPLREEISKWLSDSYTPSLSSSPPASLTTAENICITGGASQNLACVLQVFSDPIYTKNVWIVAPCYFLACRIFADSGFAGKLRAVPEDEGGIDLQFLEKCLDEVVVDENEAVGAFNLSIWLV</sequence>
<feature type="domain" description="Aminotransferase class I/classII large" evidence="1">
    <location>
        <begin position="44"/>
        <end position="155"/>
    </location>
</feature>
<protein>
    <recommendedName>
        <fullName evidence="1">Aminotransferase class I/classII large domain-containing protein</fullName>
    </recommendedName>
</protein>
<dbReference type="Gene3D" id="3.90.1150.10">
    <property type="entry name" value="Aspartate Aminotransferase, domain 1"/>
    <property type="match status" value="1"/>
</dbReference>
<evidence type="ECO:0000313" key="3">
    <source>
        <dbReference type="Proteomes" id="UP000256645"/>
    </source>
</evidence>
<dbReference type="Pfam" id="PF00155">
    <property type="entry name" value="Aminotran_1_2"/>
    <property type="match status" value="1"/>
</dbReference>
<organism evidence="2 3">
    <name type="scientific">Coleophoma cylindrospora</name>
    <dbReference type="NCBI Taxonomy" id="1849047"/>
    <lineage>
        <taxon>Eukaryota</taxon>
        <taxon>Fungi</taxon>
        <taxon>Dikarya</taxon>
        <taxon>Ascomycota</taxon>
        <taxon>Pezizomycotina</taxon>
        <taxon>Leotiomycetes</taxon>
        <taxon>Helotiales</taxon>
        <taxon>Dermateaceae</taxon>
        <taxon>Coleophoma</taxon>
    </lineage>
</organism>
<dbReference type="Proteomes" id="UP000256645">
    <property type="component" value="Unassembled WGS sequence"/>
</dbReference>